<proteinExistence type="predicted"/>
<accession>A0ABQ9EL61</accession>
<organism evidence="2 3">
    <name type="scientific">Tegillarca granosa</name>
    <name type="common">Malaysian cockle</name>
    <name type="synonym">Anadara granosa</name>
    <dbReference type="NCBI Taxonomy" id="220873"/>
    <lineage>
        <taxon>Eukaryota</taxon>
        <taxon>Metazoa</taxon>
        <taxon>Spiralia</taxon>
        <taxon>Lophotrochozoa</taxon>
        <taxon>Mollusca</taxon>
        <taxon>Bivalvia</taxon>
        <taxon>Autobranchia</taxon>
        <taxon>Pteriomorphia</taxon>
        <taxon>Arcoida</taxon>
        <taxon>Arcoidea</taxon>
        <taxon>Arcidae</taxon>
        <taxon>Tegillarca</taxon>
    </lineage>
</organism>
<feature type="compositionally biased region" description="Basic and acidic residues" evidence="1">
    <location>
        <begin position="62"/>
        <end position="71"/>
    </location>
</feature>
<sequence length="172" mass="19489">MKEWIDKMEEVDDDSQCSDISDPESGIDTQSSGFVELSDRTLSEDENASLKSAKLPQQQQQDKNKQPEVKKTIKRRKKRPVNVEVTETVNKNHNNHRSNGAQKGLTSQNMHEFSSFHKLDMSVMSKNNKRLYSWLMANGNIPNPRDEAPSIAPMWDSSQTAISENSIIKAPT</sequence>
<feature type="region of interest" description="Disordered" evidence="1">
    <location>
        <begin position="1"/>
        <end position="81"/>
    </location>
</feature>
<evidence type="ECO:0000313" key="3">
    <source>
        <dbReference type="Proteomes" id="UP001217089"/>
    </source>
</evidence>
<name>A0ABQ9EL61_TEGGR</name>
<evidence type="ECO:0000256" key="1">
    <source>
        <dbReference type="SAM" id="MobiDB-lite"/>
    </source>
</evidence>
<keyword evidence="3" id="KW-1185">Reference proteome</keyword>
<evidence type="ECO:0000313" key="2">
    <source>
        <dbReference type="EMBL" id="KAJ8305991.1"/>
    </source>
</evidence>
<reference evidence="2 3" key="1">
    <citation type="submission" date="2022-12" db="EMBL/GenBank/DDBJ databases">
        <title>Chromosome-level genome of Tegillarca granosa.</title>
        <authorList>
            <person name="Kim J."/>
        </authorList>
    </citation>
    <scope>NUCLEOTIDE SEQUENCE [LARGE SCALE GENOMIC DNA]</scope>
    <source>
        <strain evidence="2">Teg-2019</strain>
        <tissue evidence="2">Adductor muscle</tissue>
    </source>
</reference>
<dbReference type="Proteomes" id="UP001217089">
    <property type="component" value="Unassembled WGS sequence"/>
</dbReference>
<gene>
    <name evidence="2" type="ORF">KUTeg_016536</name>
</gene>
<protein>
    <submittedName>
        <fullName evidence="2">Uncharacterized protein</fullName>
    </submittedName>
</protein>
<comment type="caution">
    <text evidence="2">The sequence shown here is derived from an EMBL/GenBank/DDBJ whole genome shotgun (WGS) entry which is preliminary data.</text>
</comment>
<dbReference type="EMBL" id="JARBDR010000813">
    <property type="protein sequence ID" value="KAJ8305991.1"/>
    <property type="molecule type" value="Genomic_DNA"/>
</dbReference>